<proteinExistence type="predicted"/>
<dbReference type="AlphaFoldDB" id="A0A9E7EIH4"/>
<evidence type="ECO:0000256" key="1">
    <source>
        <dbReference type="SAM" id="SignalP"/>
    </source>
</evidence>
<gene>
    <name evidence="2" type="ORF">MUK42_33727</name>
</gene>
<evidence type="ECO:0000313" key="2">
    <source>
        <dbReference type="EMBL" id="URD76872.1"/>
    </source>
</evidence>
<accession>A0A9E7EIH4</accession>
<reference evidence="2" key="1">
    <citation type="submission" date="2022-05" db="EMBL/GenBank/DDBJ databases">
        <title>The Musa troglodytarum L. genome provides insights into the mechanism of non-climacteric behaviour and enrichment of carotenoids.</title>
        <authorList>
            <person name="Wang J."/>
        </authorList>
    </citation>
    <scope>NUCLEOTIDE SEQUENCE</scope>
    <source>
        <tissue evidence="2">Leaf</tissue>
    </source>
</reference>
<sequence>MLVIGFALAIISNPVVVFKLHGEINQSFPINVPHYVPHPFISAMHLVMQLMEYIIKFWRDRYVKQIN</sequence>
<protein>
    <submittedName>
        <fullName evidence="2">Uncharacterized protein</fullName>
    </submittedName>
</protein>
<keyword evidence="1" id="KW-0732">Signal</keyword>
<feature type="signal peptide" evidence="1">
    <location>
        <begin position="1"/>
        <end position="17"/>
    </location>
</feature>
<feature type="chain" id="PRO_5038343665" evidence="1">
    <location>
        <begin position="18"/>
        <end position="67"/>
    </location>
</feature>
<dbReference type="Proteomes" id="UP001055439">
    <property type="component" value="Chromosome 1"/>
</dbReference>
<evidence type="ECO:0000313" key="3">
    <source>
        <dbReference type="Proteomes" id="UP001055439"/>
    </source>
</evidence>
<keyword evidence="3" id="KW-1185">Reference proteome</keyword>
<dbReference type="EMBL" id="CP097502">
    <property type="protein sequence ID" value="URD76872.1"/>
    <property type="molecule type" value="Genomic_DNA"/>
</dbReference>
<name>A0A9E7EIH4_9LILI</name>
<organism evidence="2 3">
    <name type="scientific">Musa troglodytarum</name>
    <name type="common">fe'i banana</name>
    <dbReference type="NCBI Taxonomy" id="320322"/>
    <lineage>
        <taxon>Eukaryota</taxon>
        <taxon>Viridiplantae</taxon>
        <taxon>Streptophyta</taxon>
        <taxon>Embryophyta</taxon>
        <taxon>Tracheophyta</taxon>
        <taxon>Spermatophyta</taxon>
        <taxon>Magnoliopsida</taxon>
        <taxon>Liliopsida</taxon>
        <taxon>Zingiberales</taxon>
        <taxon>Musaceae</taxon>
        <taxon>Musa</taxon>
    </lineage>
</organism>